<sequence>MTSDLRSGATDAVAALDAAVCSDGAPSARNLIVTVFGDLVLPNEASIGEVSVQDLAALLAPFGVNERLVRTSLSRIVAEGLLTSRTEGRRSRYSVAGPARATFDRADRRIYGGPAGEWDGEWTVVVIDGTSSTTADRAEIRRRLGWAGFGSIGPNLMASPFVDAAAAADVVGDAEPGSVLIARSRILDGDGLIGTEQLVRRSVDLEAAELAHGNLLDSFGAFDEGVLSALDDERCLKLRLLLVARFRRVALAEPSVPPSLLPNDWVGHRSRQLAARVYEALVERSDRAAGRIVGADCSTPAQRFSRSSD</sequence>
<evidence type="ECO:0000313" key="5">
    <source>
        <dbReference type="Proteomes" id="UP000294558"/>
    </source>
</evidence>
<proteinExistence type="predicted"/>
<organism evidence="4 5">
    <name type="scientific">Ilumatobacter fluminis</name>
    <dbReference type="NCBI Taxonomy" id="467091"/>
    <lineage>
        <taxon>Bacteria</taxon>
        <taxon>Bacillati</taxon>
        <taxon>Actinomycetota</taxon>
        <taxon>Acidimicrobiia</taxon>
        <taxon>Acidimicrobiales</taxon>
        <taxon>Ilumatobacteraceae</taxon>
        <taxon>Ilumatobacter</taxon>
    </lineage>
</organism>
<dbReference type="Gene3D" id="1.20.58.1460">
    <property type="match status" value="1"/>
</dbReference>
<gene>
    <name evidence="4" type="ORF">BDK89_1656</name>
</gene>
<accession>A0A4R7HZB8</accession>
<reference evidence="4 5" key="1">
    <citation type="submission" date="2019-03" db="EMBL/GenBank/DDBJ databases">
        <title>Sequencing the genomes of 1000 actinobacteria strains.</title>
        <authorList>
            <person name="Klenk H.-P."/>
        </authorList>
    </citation>
    <scope>NUCLEOTIDE SEQUENCE [LARGE SCALE GENOMIC DNA]</scope>
    <source>
        <strain evidence="4 5">DSM 18936</strain>
    </source>
</reference>
<keyword evidence="5" id="KW-1185">Reference proteome</keyword>
<dbReference type="OrthoDB" id="2270427at2"/>
<dbReference type="Proteomes" id="UP000294558">
    <property type="component" value="Unassembled WGS sequence"/>
</dbReference>
<dbReference type="InterPro" id="IPR011965">
    <property type="entry name" value="PaaX_trns_reg"/>
</dbReference>
<dbReference type="Pfam" id="PF07848">
    <property type="entry name" value="PaaX"/>
    <property type="match status" value="1"/>
</dbReference>
<evidence type="ECO:0000259" key="2">
    <source>
        <dbReference type="Pfam" id="PF08223"/>
    </source>
</evidence>
<dbReference type="InterPro" id="IPR048846">
    <property type="entry name" value="PaaX-like_central"/>
</dbReference>
<evidence type="ECO:0000313" key="4">
    <source>
        <dbReference type="EMBL" id="TDT16074.1"/>
    </source>
</evidence>
<dbReference type="Pfam" id="PF20803">
    <property type="entry name" value="PaaX_M"/>
    <property type="match status" value="1"/>
</dbReference>
<dbReference type="PIRSF" id="PIRSF020623">
    <property type="entry name" value="PaaX"/>
    <property type="match status" value="1"/>
</dbReference>
<dbReference type="InterPro" id="IPR013225">
    <property type="entry name" value="PaaX_C"/>
</dbReference>
<evidence type="ECO:0000259" key="3">
    <source>
        <dbReference type="Pfam" id="PF20803"/>
    </source>
</evidence>
<feature type="domain" description="Transcriptional repressor PaaX-like central Cas2-like" evidence="3">
    <location>
        <begin position="117"/>
        <end position="171"/>
    </location>
</feature>
<dbReference type="GO" id="GO:0006351">
    <property type="term" value="P:DNA-templated transcription"/>
    <property type="evidence" value="ECO:0007669"/>
    <property type="project" value="InterPro"/>
</dbReference>
<dbReference type="InterPro" id="IPR036388">
    <property type="entry name" value="WH-like_DNA-bd_sf"/>
</dbReference>
<dbReference type="PANTHER" id="PTHR30319">
    <property type="entry name" value="PHENYLACETIC ACID REGULATOR-RELATED TRANSCRIPTIONAL REPRESSOR"/>
    <property type="match status" value="1"/>
</dbReference>
<dbReference type="InterPro" id="IPR012906">
    <property type="entry name" value="PaaX-like_N"/>
</dbReference>
<dbReference type="Gene3D" id="1.10.10.10">
    <property type="entry name" value="Winged helix-like DNA-binding domain superfamily/Winged helix DNA-binding domain"/>
    <property type="match status" value="1"/>
</dbReference>
<dbReference type="Pfam" id="PF08223">
    <property type="entry name" value="PaaX_C"/>
    <property type="match status" value="1"/>
</dbReference>
<dbReference type="AlphaFoldDB" id="A0A4R7HZB8"/>
<feature type="domain" description="Transcriptional repressor PaaX-like N-terminal" evidence="1">
    <location>
        <begin position="28"/>
        <end position="96"/>
    </location>
</feature>
<name>A0A4R7HZB8_9ACTN</name>
<dbReference type="PANTHER" id="PTHR30319:SF1">
    <property type="entry name" value="TRANSCRIPTIONAL REPRESSOR PAAX"/>
    <property type="match status" value="1"/>
</dbReference>
<dbReference type="RefSeq" id="WP_133868475.1">
    <property type="nucleotide sequence ID" value="NZ_SOAU01000001.1"/>
</dbReference>
<protein>
    <submittedName>
        <fullName evidence="4">PaaX family transcriptional regulator</fullName>
    </submittedName>
</protein>
<feature type="domain" description="Transcriptional repressor PaaX-like C-terminal" evidence="2">
    <location>
        <begin position="204"/>
        <end position="287"/>
    </location>
</feature>
<dbReference type="Gene3D" id="3.30.70.2650">
    <property type="match status" value="1"/>
</dbReference>
<comment type="caution">
    <text evidence="4">The sequence shown here is derived from an EMBL/GenBank/DDBJ whole genome shotgun (WGS) entry which is preliminary data.</text>
</comment>
<evidence type="ECO:0000259" key="1">
    <source>
        <dbReference type="Pfam" id="PF07848"/>
    </source>
</evidence>
<dbReference type="EMBL" id="SOAU01000001">
    <property type="protein sequence ID" value="TDT16074.1"/>
    <property type="molecule type" value="Genomic_DNA"/>
</dbReference>